<proteinExistence type="predicted"/>
<comment type="caution">
    <text evidence="2">The sequence shown here is derived from an EMBL/GenBank/DDBJ whole genome shotgun (WGS) entry which is preliminary data.</text>
</comment>
<evidence type="ECO:0008006" key="4">
    <source>
        <dbReference type="Google" id="ProtNLM"/>
    </source>
</evidence>
<dbReference type="RefSeq" id="WP_309686030.1">
    <property type="nucleotide sequence ID" value="NZ_JAVIZQ010000001.1"/>
</dbReference>
<dbReference type="Proteomes" id="UP001249291">
    <property type="component" value="Unassembled WGS sequence"/>
</dbReference>
<keyword evidence="1" id="KW-1133">Transmembrane helix</keyword>
<keyword evidence="1" id="KW-0472">Membrane</keyword>
<protein>
    <recommendedName>
        <fullName evidence="4">DUF4190 domain-containing protein</fullName>
    </recommendedName>
</protein>
<keyword evidence="1" id="KW-0812">Transmembrane</keyword>
<sequence length="94" mass="9786">MTLPEQAQNNRVWHVAGLVCGVLAILSSFVVPSGVVGYLVAIAIAATAVLIGHASVRRRGAFRAAAITGLVLAYLGLIVSVGLLVVRLTRMFTS</sequence>
<organism evidence="2 3">
    <name type="scientific">Microbacterium foliorum</name>
    <dbReference type="NCBI Taxonomy" id="104336"/>
    <lineage>
        <taxon>Bacteria</taxon>
        <taxon>Bacillati</taxon>
        <taxon>Actinomycetota</taxon>
        <taxon>Actinomycetes</taxon>
        <taxon>Micrococcales</taxon>
        <taxon>Microbacteriaceae</taxon>
        <taxon>Microbacterium</taxon>
    </lineage>
</organism>
<feature type="transmembrane region" description="Helical" evidence="1">
    <location>
        <begin position="35"/>
        <end position="52"/>
    </location>
</feature>
<keyword evidence="3" id="KW-1185">Reference proteome</keyword>
<evidence type="ECO:0000313" key="3">
    <source>
        <dbReference type="Proteomes" id="UP001249291"/>
    </source>
</evidence>
<feature type="transmembrane region" description="Helical" evidence="1">
    <location>
        <begin position="12"/>
        <end position="29"/>
    </location>
</feature>
<name>A0ABU1HK85_9MICO</name>
<evidence type="ECO:0000313" key="2">
    <source>
        <dbReference type="EMBL" id="MDR6140450.1"/>
    </source>
</evidence>
<gene>
    <name evidence="2" type="ORF">QE375_000004</name>
</gene>
<accession>A0ABU1HK85</accession>
<dbReference type="EMBL" id="JAVIZQ010000001">
    <property type="protein sequence ID" value="MDR6140450.1"/>
    <property type="molecule type" value="Genomic_DNA"/>
</dbReference>
<reference evidence="2 3" key="1">
    <citation type="submission" date="2023-08" db="EMBL/GenBank/DDBJ databases">
        <title>Functional and genomic diversity of the sorghum phyllosphere microbiome.</title>
        <authorList>
            <person name="Shade A."/>
        </authorList>
    </citation>
    <scope>NUCLEOTIDE SEQUENCE [LARGE SCALE GENOMIC DNA]</scope>
    <source>
        <strain evidence="2 3">SORGH_AS_0445</strain>
    </source>
</reference>
<feature type="transmembrane region" description="Helical" evidence="1">
    <location>
        <begin position="64"/>
        <end position="86"/>
    </location>
</feature>
<evidence type="ECO:0000256" key="1">
    <source>
        <dbReference type="SAM" id="Phobius"/>
    </source>
</evidence>